<dbReference type="InterPro" id="IPR023296">
    <property type="entry name" value="Glyco_hydro_beta-prop_sf"/>
</dbReference>
<evidence type="ECO:0000256" key="1">
    <source>
        <dbReference type="ARBA" id="ARBA00006775"/>
    </source>
</evidence>
<protein>
    <submittedName>
        <fullName evidence="5">Levansucrase</fullName>
        <ecNumber evidence="5">2.4.1.10</ecNumber>
    </submittedName>
</protein>
<dbReference type="Gene3D" id="2.115.10.20">
    <property type="entry name" value="Glycosyl hydrolase domain, family 43"/>
    <property type="match status" value="2"/>
</dbReference>
<dbReference type="SUPFAM" id="SSF75005">
    <property type="entry name" value="Arabinanase/levansucrase/invertase"/>
    <property type="match status" value="1"/>
</dbReference>
<name>A0A1C7D6Y4_9SPHN</name>
<dbReference type="EMBL" id="CP016545">
    <property type="protein sequence ID" value="ANU07063.1"/>
    <property type="molecule type" value="Genomic_DNA"/>
</dbReference>
<evidence type="ECO:0000313" key="5">
    <source>
        <dbReference type="EMBL" id="ANU07063.1"/>
    </source>
</evidence>
<evidence type="ECO:0000313" key="6">
    <source>
        <dbReference type="Proteomes" id="UP000092698"/>
    </source>
</evidence>
<dbReference type="KEGG" id="anh:A6F65_00742"/>
<keyword evidence="5" id="KW-0328">Glycosyltransferase</keyword>
<dbReference type="GO" id="GO:0009758">
    <property type="term" value="P:carbohydrate utilization"/>
    <property type="evidence" value="ECO:0007669"/>
    <property type="project" value="InterPro"/>
</dbReference>
<proteinExistence type="inferred from homology"/>
<dbReference type="RefSeq" id="WP_067786091.1">
    <property type="nucleotide sequence ID" value="NZ_CP016545.1"/>
</dbReference>
<organism evidence="5 6">
    <name type="scientific">Paraurantiacibacter namhicola</name>
    <dbReference type="NCBI Taxonomy" id="645517"/>
    <lineage>
        <taxon>Bacteria</taxon>
        <taxon>Pseudomonadati</taxon>
        <taxon>Pseudomonadota</taxon>
        <taxon>Alphaproteobacteria</taxon>
        <taxon>Sphingomonadales</taxon>
        <taxon>Erythrobacteraceae</taxon>
        <taxon>Paraurantiacibacter</taxon>
    </lineage>
</organism>
<keyword evidence="6" id="KW-1185">Reference proteome</keyword>
<feature type="site" description="Transition state stabilizer" evidence="3">
    <location>
        <position position="187"/>
    </location>
</feature>
<sequence length="363" mass="39997">MTTAWISDHVKAIAGQPANQLPLLTSGEVQRPRSDLYYWDMWAVQDTNGDIADVNGREFWMILAAPDNGDPGSRHFSAKIHLLERLDGKWTDLGPVLPDFGGPYEREWSGSALWRDNRFTMWFTGAGLHRTPGGYQQALFEATAASDADGLPQDWSQPRPILTELTKDYIAADSHEGEAGRIKAYRDPAYFRDPADGREYLVFTASHPAGDSEFTGAIGIAEKVGWDWELRPPIIHSGGVNNELERAHIVHHEGMYFAFWATQSSTFAPELSNAPTGLYGMMAENLHGPYRPLNGSGLVLANPTERPSQLYSWSVTRELLVSSFVECIDHDCSEFAGAPSPLARLSLDVKGGKAALVGLEPNP</sequence>
<evidence type="ECO:0000256" key="2">
    <source>
        <dbReference type="PIRSR" id="PIRSR603469-2"/>
    </source>
</evidence>
<reference evidence="5 6" key="1">
    <citation type="submission" date="2016-07" db="EMBL/GenBank/DDBJ databases">
        <title>Complete genome sequence of Altererythrobacter namhicola JCM 16345T, containing esterase-encoding genes.</title>
        <authorList>
            <person name="Cheng H."/>
            <person name="Wu Y.-H."/>
            <person name="Jian S.-L."/>
            <person name="Huo Y.-Y."/>
            <person name="Wang C.-S."/>
            <person name="Xu X.-W."/>
        </authorList>
    </citation>
    <scope>NUCLEOTIDE SEQUENCE [LARGE SCALE GENOMIC DNA]</scope>
    <source>
        <strain evidence="5 6">JCM 16345</strain>
    </source>
</reference>
<dbReference type="Proteomes" id="UP000092698">
    <property type="component" value="Chromosome"/>
</dbReference>
<dbReference type="InterPro" id="IPR003469">
    <property type="entry name" value="Glyco_hydro_68"/>
</dbReference>
<accession>A0A1C7D6Y4</accession>
<dbReference type="OrthoDB" id="3359526at2"/>
<dbReference type="GO" id="GO:0050053">
    <property type="term" value="F:levansucrase activity"/>
    <property type="evidence" value="ECO:0007669"/>
    <property type="project" value="UniProtKB-EC"/>
</dbReference>
<comment type="similarity">
    <text evidence="1 4">Belongs to the glycosyl hydrolase 68 family.</text>
</comment>
<evidence type="ECO:0000256" key="3">
    <source>
        <dbReference type="PIRSR" id="PIRSR603469-4"/>
    </source>
</evidence>
<dbReference type="EC" id="2.4.1.10" evidence="5"/>
<feature type="binding site" evidence="2">
    <location>
        <begin position="243"/>
        <end position="245"/>
    </location>
    <ligand>
        <name>substrate</name>
    </ligand>
</feature>
<gene>
    <name evidence="5" type="primary">sacB</name>
    <name evidence="5" type="ORF">A6F65_00742</name>
</gene>
<dbReference type="Pfam" id="PF02435">
    <property type="entry name" value="Glyco_hydro_68"/>
    <property type="match status" value="2"/>
</dbReference>
<keyword evidence="5" id="KW-0808">Transferase</keyword>
<dbReference type="STRING" id="645517.A6F65_00742"/>
<dbReference type="CDD" id="cd08997">
    <property type="entry name" value="GH68"/>
    <property type="match status" value="1"/>
</dbReference>
<dbReference type="AlphaFoldDB" id="A0A1C7D6Y4"/>
<evidence type="ECO:0000256" key="4">
    <source>
        <dbReference type="RuleBase" id="RU361220"/>
    </source>
</evidence>